<evidence type="ECO:0000313" key="2">
    <source>
        <dbReference type="Proteomes" id="UP000008022"/>
    </source>
</evidence>
<protein>
    <submittedName>
        <fullName evidence="1">Uncharacterized protein</fullName>
    </submittedName>
</protein>
<dbReference type="HOGENOM" id="CLU_2816924_0_0_1"/>
<accession>A0A0E0RIA9</accession>
<organism evidence="1 2">
    <name type="scientific">Oryza rufipogon</name>
    <name type="common">Brownbeard rice</name>
    <name type="synonym">Asian wild rice</name>
    <dbReference type="NCBI Taxonomy" id="4529"/>
    <lineage>
        <taxon>Eukaryota</taxon>
        <taxon>Viridiplantae</taxon>
        <taxon>Streptophyta</taxon>
        <taxon>Embryophyta</taxon>
        <taxon>Tracheophyta</taxon>
        <taxon>Spermatophyta</taxon>
        <taxon>Magnoliopsida</taxon>
        <taxon>Liliopsida</taxon>
        <taxon>Poales</taxon>
        <taxon>Poaceae</taxon>
        <taxon>BOP clade</taxon>
        <taxon>Oryzoideae</taxon>
        <taxon>Oryzeae</taxon>
        <taxon>Oryzinae</taxon>
        <taxon>Oryza</taxon>
    </lineage>
</organism>
<proteinExistence type="predicted"/>
<sequence length="67" mass="7494">MILCYVCVAAERAGALGGDSRCSTICSRGHRVQGFYSVPHDFWAGHGRILQEWHTEEIKKHGNHSRA</sequence>
<name>A0A0E0RIA9_ORYRU</name>
<reference evidence="1" key="2">
    <citation type="submission" date="2015-06" db="UniProtKB">
        <authorList>
            <consortium name="EnsemblPlants"/>
        </authorList>
    </citation>
    <scope>IDENTIFICATION</scope>
</reference>
<dbReference type="Gramene" id="ORUFI12G16250.2">
    <property type="protein sequence ID" value="ORUFI12G16250.2"/>
    <property type="gene ID" value="ORUFI12G16250"/>
</dbReference>
<dbReference type="EnsemblPlants" id="ORUFI12G16250.2">
    <property type="protein sequence ID" value="ORUFI12G16250.2"/>
    <property type="gene ID" value="ORUFI12G16250"/>
</dbReference>
<dbReference type="AlphaFoldDB" id="A0A0E0RIA9"/>
<evidence type="ECO:0000313" key="1">
    <source>
        <dbReference type="EnsemblPlants" id="ORUFI12G16250.2"/>
    </source>
</evidence>
<dbReference type="Proteomes" id="UP000008022">
    <property type="component" value="Unassembled WGS sequence"/>
</dbReference>
<keyword evidence="2" id="KW-1185">Reference proteome</keyword>
<reference evidence="2" key="1">
    <citation type="submission" date="2013-06" db="EMBL/GenBank/DDBJ databases">
        <authorList>
            <person name="Zhao Q."/>
        </authorList>
    </citation>
    <scope>NUCLEOTIDE SEQUENCE</scope>
    <source>
        <strain evidence="2">cv. W1943</strain>
    </source>
</reference>